<reference evidence="1" key="1">
    <citation type="journal article" date="2022" name="bioRxiv">
        <title>Sequencing and chromosome-scale assembly of the giantPleurodeles waltlgenome.</title>
        <authorList>
            <person name="Brown T."/>
            <person name="Elewa A."/>
            <person name="Iarovenko S."/>
            <person name="Subramanian E."/>
            <person name="Araus A.J."/>
            <person name="Petzold A."/>
            <person name="Susuki M."/>
            <person name="Suzuki K.-i.T."/>
            <person name="Hayashi T."/>
            <person name="Toyoda A."/>
            <person name="Oliveira C."/>
            <person name="Osipova E."/>
            <person name="Leigh N.D."/>
            <person name="Simon A."/>
            <person name="Yun M.H."/>
        </authorList>
    </citation>
    <scope>NUCLEOTIDE SEQUENCE</scope>
    <source>
        <strain evidence="1">20211129_DDA</strain>
        <tissue evidence="1">Liver</tissue>
    </source>
</reference>
<proteinExistence type="predicted"/>
<protein>
    <submittedName>
        <fullName evidence="1">Uncharacterized protein</fullName>
    </submittedName>
</protein>
<dbReference type="Proteomes" id="UP001066276">
    <property type="component" value="Chromosome 2_1"/>
</dbReference>
<dbReference type="AlphaFoldDB" id="A0AAV7VEC0"/>
<keyword evidence="2" id="KW-1185">Reference proteome</keyword>
<accession>A0AAV7VEC0</accession>
<gene>
    <name evidence="1" type="ORF">NDU88_002352</name>
</gene>
<comment type="caution">
    <text evidence="1">The sequence shown here is derived from an EMBL/GenBank/DDBJ whole genome shotgun (WGS) entry which is preliminary data.</text>
</comment>
<evidence type="ECO:0000313" key="1">
    <source>
        <dbReference type="EMBL" id="KAJ1198512.1"/>
    </source>
</evidence>
<sequence length="86" mass="9526">MCAEGAIVREEHLFLLVWRQGLVPEVSLRLKYVYAWNPRCPLGRRRFASTLPGLFTDPLLLLPVPVAEIQNGAPVPRVGEPGHLAG</sequence>
<dbReference type="EMBL" id="JANPWB010000003">
    <property type="protein sequence ID" value="KAJ1198512.1"/>
    <property type="molecule type" value="Genomic_DNA"/>
</dbReference>
<evidence type="ECO:0000313" key="2">
    <source>
        <dbReference type="Proteomes" id="UP001066276"/>
    </source>
</evidence>
<name>A0AAV7VEC0_PLEWA</name>
<organism evidence="1 2">
    <name type="scientific">Pleurodeles waltl</name>
    <name type="common">Iberian ribbed newt</name>
    <dbReference type="NCBI Taxonomy" id="8319"/>
    <lineage>
        <taxon>Eukaryota</taxon>
        <taxon>Metazoa</taxon>
        <taxon>Chordata</taxon>
        <taxon>Craniata</taxon>
        <taxon>Vertebrata</taxon>
        <taxon>Euteleostomi</taxon>
        <taxon>Amphibia</taxon>
        <taxon>Batrachia</taxon>
        <taxon>Caudata</taxon>
        <taxon>Salamandroidea</taxon>
        <taxon>Salamandridae</taxon>
        <taxon>Pleurodelinae</taxon>
        <taxon>Pleurodeles</taxon>
    </lineage>
</organism>